<dbReference type="SUPFAM" id="SSF56436">
    <property type="entry name" value="C-type lectin-like"/>
    <property type="match status" value="1"/>
</dbReference>
<evidence type="ECO:0000313" key="2">
    <source>
        <dbReference type="WBParaSite" id="Csp11.Scaffold630.g22221.t1"/>
    </source>
</evidence>
<organism evidence="1 2">
    <name type="scientific">Caenorhabditis tropicalis</name>
    <dbReference type="NCBI Taxonomy" id="1561998"/>
    <lineage>
        <taxon>Eukaryota</taxon>
        <taxon>Metazoa</taxon>
        <taxon>Ecdysozoa</taxon>
        <taxon>Nematoda</taxon>
        <taxon>Chromadorea</taxon>
        <taxon>Rhabditida</taxon>
        <taxon>Rhabditina</taxon>
        <taxon>Rhabditomorpha</taxon>
        <taxon>Rhabditoidea</taxon>
        <taxon>Rhabditidae</taxon>
        <taxon>Peloderinae</taxon>
        <taxon>Caenorhabditis</taxon>
    </lineage>
</organism>
<dbReference type="WBParaSite" id="Csp11.Scaffold630.g22221.t1">
    <property type="protein sequence ID" value="Csp11.Scaffold630.g22221.t1"/>
    <property type="gene ID" value="Csp11.Scaffold630.g22221"/>
</dbReference>
<dbReference type="InterPro" id="IPR016187">
    <property type="entry name" value="CTDL_fold"/>
</dbReference>
<proteinExistence type="predicted"/>
<sequence length="93" mass="10109">MHLVVPGIYVSEPINVTAVWLGASYNDSAQKWSWSDGQAIPTIEPQPKVVTPGGQVAWFAYEGDRVLKVSNTSIESEVWVNGFICGYPSPVSV</sequence>
<evidence type="ECO:0000313" key="1">
    <source>
        <dbReference type="Proteomes" id="UP000095282"/>
    </source>
</evidence>
<protein>
    <submittedName>
        <fullName evidence="2">Fucose-specific lectin</fullName>
    </submittedName>
</protein>
<dbReference type="Proteomes" id="UP000095282">
    <property type="component" value="Unplaced"/>
</dbReference>
<keyword evidence="1" id="KW-1185">Reference proteome</keyword>
<name>A0A1I7V472_9PELO</name>
<dbReference type="AlphaFoldDB" id="A0A1I7V472"/>
<accession>A0A1I7V472</accession>
<reference evidence="2" key="1">
    <citation type="submission" date="2016-11" db="UniProtKB">
        <authorList>
            <consortium name="WormBaseParasite"/>
        </authorList>
    </citation>
    <scope>IDENTIFICATION</scope>
</reference>